<gene>
    <name evidence="2" type="ORF">CRT60_20305</name>
</gene>
<evidence type="ECO:0008006" key="4">
    <source>
        <dbReference type="Google" id="ProtNLM"/>
    </source>
</evidence>
<dbReference type="OrthoDB" id="7305318at2"/>
<feature type="signal peptide" evidence="1">
    <location>
        <begin position="1"/>
        <end position="26"/>
    </location>
</feature>
<proteinExistence type="predicted"/>
<organism evidence="2 3">
    <name type="scientific">Azospirillum palustre</name>
    <dbReference type="NCBI Taxonomy" id="2044885"/>
    <lineage>
        <taxon>Bacteria</taxon>
        <taxon>Pseudomonadati</taxon>
        <taxon>Pseudomonadota</taxon>
        <taxon>Alphaproteobacteria</taxon>
        <taxon>Rhodospirillales</taxon>
        <taxon>Azospirillaceae</taxon>
        <taxon>Azospirillum</taxon>
    </lineage>
</organism>
<protein>
    <recommendedName>
        <fullName evidence="4">Secreted protein</fullName>
    </recommendedName>
</protein>
<keyword evidence="1" id="KW-0732">Signal</keyword>
<sequence>MTRRLAALLLTVLTVPILMAPAAAGAEEVLRTDRTQPGHLGPTFRAYEPPPPGHEPRLRRTESRVVYKLPNGLNGLATRDRTLSHLCQRGAFLQRIDGLYWAATPDHRYGVAFSGGANLVDPQNRRQPGKTYFFRNQDSRCEVWIGDQAKLMPHYVGG</sequence>
<evidence type="ECO:0000256" key="1">
    <source>
        <dbReference type="SAM" id="SignalP"/>
    </source>
</evidence>
<dbReference type="AlphaFoldDB" id="A0A2B8BE20"/>
<evidence type="ECO:0000313" key="3">
    <source>
        <dbReference type="Proteomes" id="UP000225379"/>
    </source>
</evidence>
<comment type="caution">
    <text evidence="2">The sequence shown here is derived from an EMBL/GenBank/DDBJ whole genome shotgun (WGS) entry which is preliminary data.</text>
</comment>
<dbReference type="EMBL" id="PDKW01000042">
    <property type="protein sequence ID" value="PGH55622.1"/>
    <property type="molecule type" value="Genomic_DNA"/>
</dbReference>
<dbReference type="Proteomes" id="UP000225379">
    <property type="component" value="Unassembled WGS sequence"/>
</dbReference>
<dbReference type="RefSeq" id="WP_098738337.1">
    <property type="nucleotide sequence ID" value="NZ_PDKW01000042.1"/>
</dbReference>
<feature type="chain" id="PRO_5012948072" description="Secreted protein" evidence="1">
    <location>
        <begin position="27"/>
        <end position="158"/>
    </location>
</feature>
<keyword evidence="3" id="KW-1185">Reference proteome</keyword>
<evidence type="ECO:0000313" key="2">
    <source>
        <dbReference type="EMBL" id="PGH55622.1"/>
    </source>
</evidence>
<accession>A0A2B8BE20</accession>
<name>A0A2B8BE20_9PROT</name>
<reference evidence="3" key="1">
    <citation type="submission" date="2017-10" db="EMBL/GenBank/DDBJ databases">
        <authorList>
            <person name="Kravchenko I.K."/>
            <person name="Grouzdev D.S."/>
        </authorList>
    </citation>
    <scope>NUCLEOTIDE SEQUENCE [LARGE SCALE GENOMIC DNA]</scope>
    <source>
        <strain evidence="3">B2</strain>
    </source>
</reference>